<dbReference type="SUPFAM" id="SSF49303">
    <property type="entry name" value="beta-Galactosidase/glucuronidase domain"/>
    <property type="match status" value="1"/>
</dbReference>
<dbReference type="Gene3D" id="2.60.120.260">
    <property type="entry name" value="Galactose-binding domain-like"/>
    <property type="match status" value="1"/>
</dbReference>
<feature type="domain" description="Glycoside hydrolase family 2 immunoglobulin-like beta-sandwich" evidence="4">
    <location>
        <begin position="95"/>
        <end position="201"/>
    </location>
</feature>
<dbReference type="PANTHER" id="PTHR42732">
    <property type="entry name" value="BETA-GALACTOSIDASE"/>
    <property type="match status" value="1"/>
</dbReference>
<dbReference type="InterPro" id="IPR006103">
    <property type="entry name" value="Glyco_hydro_2_cat"/>
</dbReference>
<dbReference type="InterPro" id="IPR006104">
    <property type="entry name" value="Glyco_hydro_2_N"/>
</dbReference>
<evidence type="ECO:0000259" key="5">
    <source>
        <dbReference type="Pfam" id="PF02836"/>
    </source>
</evidence>
<dbReference type="SUPFAM" id="SSF49785">
    <property type="entry name" value="Galactose-binding domain-like"/>
    <property type="match status" value="1"/>
</dbReference>
<gene>
    <name evidence="7" type="ORF">JCM21142_42006</name>
</gene>
<dbReference type="Pfam" id="PF02836">
    <property type="entry name" value="Glyco_hydro_2_C"/>
    <property type="match status" value="1"/>
</dbReference>
<dbReference type="Gene3D" id="2.60.40.10">
    <property type="entry name" value="Immunoglobulins"/>
    <property type="match status" value="1"/>
</dbReference>
<dbReference type="SUPFAM" id="SSF51445">
    <property type="entry name" value="(Trans)glycosidases"/>
    <property type="match status" value="1"/>
</dbReference>
<feature type="domain" description="Glycosyl hydrolases family 2 sugar binding" evidence="6">
    <location>
        <begin position="2"/>
        <end position="79"/>
    </location>
</feature>
<dbReference type="Gene3D" id="3.20.20.80">
    <property type="entry name" value="Glycosidases"/>
    <property type="match status" value="1"/>
</dbReference>
<dbReference type="EMBL" id="BAMD01000021">
    <property type="protein sequence ID" value="GAF03338.1"/>
    <property type="molecule type" value="Genomic_DNA"/>
</dbReference>
<dbReference type="InterPro" id="IPR006101">
    <property type="entry name" value="Glyco_hydro_2"/>
</dbReference>
<dbReference type="Proteomes" id="UP000019402">
    <property type="component" value="Unassembled WGS sequence"/>
</dbReference>
<organism evidence="7 8">
    <name type="scientific">Saccharicrinis fermentans DSM 9555 = JCM 21142</name>
    <dbReference type="NCBI Taxonomy" id="869213"/>
    <lineage>
        <taxon>Bacteria</taxon>
        <taxon>Pseudomonadati</taxon>
        <taxon>Bacteroidota</taxon>
        <taxon>Bacteroidia</taxon>
        <taxon>Marinilabiliales</taxon>
        <taxon>Marinilabiliaceae</taxon>
        <taxon>Saccharicrinis</taxon>
    </lineage>
</organism>
<evidence type="ECO:0000259" key="4">
    <source>
        <dbReference type="Pfam" id="PF00703"/>
    </source>
</evidence>
<dbReference type="GO" id="GO:0005975">
    <property type="term" value="P:carbohydrate metabolic process"/>
    <property type="evidence" value="ECO:0007669"/>
    <property type="project" value="InterPro"/>
</dbReference>
<keyword evidence="3" id="KW-0326">Glycosidase</keyword>
<dbReference type="InterPro" id="IPR036156">
    <property type="entry name" value="Beta-gal/glucu_dom_sf"/>
</dbReference>
<dbReference type="InterPro" id="IPR006102">
    <property type="entry name" value="Ig-like_GH2"/>
</dbReference>
<evidence type="ECO:0000256" key="3">
    <source>
        <dbReference type="ARBA" id="ARBA00023295"/>
    </source>
</evidence>
<dbReference type="InterPro" id="IPR017853">
    <property type="entry name" value="GH"/>
</dbReference>
<dbReference type="RefSeq" id="WP_200871311.1">
    <property type="nucleotide sequence ID" value="NZ_BAMD01000021.1"/>
</dbReference>
<dbReference type="PANTHER" id="PTHR42732:SF1">
    <property type="entry name" value="BETA-MANNOSIDASE"/>
    <property type="match status" value="1"/>
</dbReference>
<dbReference type="GO" id="GO:0004553">
    <property type="term" value="F:hydrolase activity, hydrolyzing O-glycosyl compounds"/>
    <property type="evidence" value="ECO:0007669"/>
    <property type="project" value="InterPro"/>
</dbReference>
<dbReference type="AlphaFoldDB" id="W7Y6P9"/>
<comment type="caution">
    <text evidence="7">The sequence shown here is derived from an EMBL/GenBank/DDBJ whole genome shotgun (WGS) entry which is preliminary data.</text>
</comment>
<evidence type="ECO:0000259" key="6">
    <source>
        <dbReference type="Pfam" id="PF02837"/>
    </source>
</evidence>
<dbReference type="InterPro" id="IPR008979">
    <property type="entry name" value="Galactose-bd-like_sf"/>
</dbReference>
<dbReference type="Pfam" id="PF02837">
    <property type="entry name" value="Glyco_hydro_2_N"/>
    <property type="match status" value="1"/>
</dbReference>
<feature type="domain" description="Glycoside hydrolase family 2 catalytic" evidence="5">
    <location>
        <begin position="208"/>
        <end position="339"/>
    </location>
</feature>
<proteinExistence type="inferred from homology"/>
<evidence type="ECO:0000256" key="1">
    <source>
        <dbReference type="ARBA" id="ARBA00007401"/>
    </source>
</evidence>
<name>W7Y6P9_9BACT</name>
<dbReference type="Pfam" id="PF00703">
    <property type="entry name" value="Glyco_hydro_2"/>
    <property type="match status" value="1"/>
</dbReference>
<evidence type="ECO:0000313" key="7">
    <source>
        <dbReference type="EMBL" id="GAF03338.1"/>
    </source>
</evidence>
<reference evidence="7 8" key="1">
    <citation type="journal article" date="2014" name="Genome Announc.">
        <title>Draft Genome Sequence of Cytophaga fermentans JCM 21142T, a Facultative Anaerobe Isolated from Marine Mud.</title>
        <authorList>
            <person name="Starns D."/>
            <person name="Oshima K."/>
            <person name="Suda W."/>
            <person name="Iino T."/>
            <person name="Yuki M."/>
            <person name="Inoue J."/>
            <person name="Kitamura K."/>
            <person name="Iida T."/>
            <person name="Darby A."/>
            <person name="Hattori M."/>
            <person name="Ohkuma M."/>
        </authorList>
    </citation>
    <scope>NUCLEOTIDE SEQUENCE [LARGE SCALE GENOMIC DNA]</scope>
    <source>
        <strain evidence="7 8">JCM 21142</strain>
    </source>
</reference>
<dbReference type="InterPro" id="IPR013783">
    <property type="entry name" value="Ig-like_fold"/>
</dbReference>
<dbReference type="InterPro" id="IPR051913">
    <property type="entry name" value="GH2_Domain-Containing"/>
</dbReference>
<comment type="similarity">
    <text evidence="1">Belongs to the glycosyl hydrolase 2 family.</text>
</comment>
<keyword evidence="2" id="KW-0378">Hydrolase</keyword>
<accession>W7Y6P9</accession>
<dbReference type="PRINTS" id="PR00132">
    <property type="entry name" value="GLHYDRLASE2"/>
</dbReference>
<evidence type="ECO:0000256" key="2">
    <source>
        <dbReference type="ARBA" id="ARBA00022801"/>
    </source>
</evidence>
<protein>
    <submittedName>
        <fullName evidence="7">Beta-galactosidase</fullName>
    </submittedName>
</protein>
<keyword evidence="8" id="KW-1185">Reference proteome</keyword>
<evidence type="ECO:0000313" key="8">
    <source>
        <dbReference type="Proteomes" id="UP000019402"/>
    </source>
</evidence>
<dbReference type="eggNOG" id="COG3250">
    <property type="taxonomic scope" value="Bacteria"/>
</dbReference>
<sequence>MLFEGVNQIADIYVNGQWVGQHKGGYTQFNFEITPYIGYDRKNIIAIKVDNRHNKDIPPLSADFTFWGGIYRDVFLVQTNDLHFNNSNYASDGVFITTPKVAKDKASVNIRSLVTNQSATKRPIKMTYSIVDQQGQTIITANKQVNIEKKETKEIVMNHIEIKSPKLWSPQSPYLYTAITQIIDVKTGSTLDESVLPLGFRWFEFTADKGFFLNGQHLKLIGTNRHQDYLRMGNALPDEMHIRDIKLLKKMGANFLRIAHYPQDPTILEMCDKLGIIASVEIPIIDKITETQAFTDNCLYMAREMINQNFNHPSVIIWAYMNEVLLRPPFKKDKEKHVKYLHHVTQLAQKIEDVIRTEDPSRYTMIPNHALLIPITVQNSLKYP</sequence>